<evidence type="ECO:0000313" key="5">
    <source>
        <dbReference type="EMBL" id="RSL34531.1"/>
    </source>
</evidence>
<protein>
    <recommendedName>
        <fullName evidence="4">Bacterial type II secretion system protein E domain-containing protein</fullName>
    </recommendedName>
</protein>
<dbReference type="PANTHER" id="PTHR30258:SF2">
    <property type="entry name" value="COMG OPERON PROTEIN 1"/>
    <property type="match status" value="1"/>
</dbReference>
<dbReference type="InterPro" id="IPR003593">
    <property type="entry name" value="AAA+_ATPase"/>
</dbReference>
<keyword evidence="6" id="KW-1185">Reference proteome</keyword>
<dbReference type="CDD" id="cd01129">
    <property type="entry name" value="PulE-GspE-like"/>
    <property type="match status" value="1"/>
</dbReference>
<feature type="domain" description="Bacterial type II secretion system protein E" evidence="4">
    <location>
        <begin position="201"/>
        <end position="215"/>
    </location>
</feature>
<proteinExistence type="inferred from homology"/>
<keyword evidence="3" id="KW-0067">ATP-binding</keyword>
<sequence length="349" mass="39548">MEYESRMLIEKALALHATDIHLDPKEKNAAVVFRIHGRLQQMFTVNKQYSERLIAHFKFRAGMDIGEQRRPQNGAFILKNTSPPVDLRFSTMPSNVRESLSIRVLPQNEFHMIPSLTFDPKVISYFYSLISHTNGMIILTGPTGSGKTTSLYTLMNELKIHYDSRIVSMEDPIEIQNDAFIQTEVNEKAGLSYMELLKSSLRHDPDVLMIGEIRDHNTAKLAIRAALSGHLVLTTMHASSPPGAINRMLDFGCSVTDLQETLLCLTSQELFPRYCYFCNNDSCSLYCNKNKYTSRLALFDILAGSQLQQVLSSNNTKSSTTLTFSKKHQMIKGWVLGLFSNFKVKESIF</sequence>
<comment type="similarity">
    <text evidence="1">Belongs to the GSP E family.</text>
</comment>
<dbReference type="PANTHER" id="PTHR30258">
    <property type="entry name" value="TYPE II SECRETION SYSTEM PROTEIN GSPE-RELATED"/>
    <property type="match status" value="1"/>
</dbReference>
<dbReference type="GO" id="GO:0016887">
    <property type="term" value="F:ATP hydrolysis activity"/>
    <property type="evidence" value="ECO:0007669"/>
    <property type="project" value="TreeGrafter"/>
</dbReference>
<dbReference type="SMART" id="SM00382">
    <property type="entry name" value="AAA"/>
    <property type="match status" value="1"/>
</dbReference>
<comment type="caution">
    <text evidence="5">The sequence shown here is derived from an EMBL/GenBank/DDBJ whole genome shotgun (WGS) entry which is preliminary data.</text>
</comment>
<name>A0A428N822_9BACI</name>
<keyword evidence="2" id="KW-0547">Nucleotide-binding</keyword>
<accession>A0A428N822</accession>
<evidence type="ECO:0000256" key="1">
    <source>
        <dbReference type="ARBA" id="ARBA00006611"/>
    </source>
</evidence>
<organism evidence="5 6">
    <name type="scientific">Salibacterium salarium</name>
    <dbReference type="NCBI Taxonomy" id="284579"/>
    <lineage>
        <taxon>Bacteria</taxon>
        <taxon>Bacillati</taxon>
        <taxon>Bacillota</taxon>
        <taxon>Bacilli</taxon>
        <taxon>Bacillales</taxon>
        <taxon>Bacillaceae</taxon>
    </lineage>
</organism>
<dbReference type="Gene3D" id="3.30.450.90">
    <property type="match status" value="1"/>
</dbReference>
<dbReference type="NCBIfam" id="NF041000">
    <property type="entry name" value="ATPase_ComGA"/>
    <property type="match status" value="1"/>
</dbReference>
<dbReference type="Gene3D" id="3.40.50.300">
    <property type="entry name" value="P-loop containing nucleotide triphosphate hydrolases"/>
    <property type="match status" value="1"/>
</dbReference>
<evidence type="ECO:0000256" key="2">
    <source>
        <dbReference type="ARBA" id="ARBA00022741"/>
    </source>
</evidence>
<evidence type="ECO:0000313" key="6">
    <source>
        <dbReference type="Proteomes" id="UP000275076"/>
    </source>
</evidence>
<dbReference type="InterPro" id="IPR027417">
    <property type="entry name" value="P-loop_NTPase"/>
</dbReference>
<dbReference type="Proteomes" id="UP000275076">
    <property type="component" value="Unassembled WGS sequence"/>
</dbReference>
<dbReference type="AlphaFoldDB" id="A0A428N822"/>
<dbReference type="GO" id="GO:0005886">
    <property type="term" value="C:plasma membrane"/>
    <property type="evidence" value="ECO:0007669"/>
    <property type="project" value="TreeGrafter"/>
</dbReference>
<dbReference type="PROSITE" id="PS00662">
    <property type="entry name" value="T2SP_E"/>
    <property type="match status" value="1"/>
</dbReference>
<dbReference type="GO" id="GO:0005524">
    <property type="term" value="F:ATP binding"/>
    <property type="evidence" value="ECO:0007669"/>
    <property type="project" value="UniProtKB-KW"/>
</dbReference>
<reference evidence="5 6" key="1">
    <citation type="submission" date="2018-10" db="EMBL/GenBank/DDBJ databases">
        <title>Draft genome sequence of Bacillus salarius IM0101, isolated from a hypersaline soil in Inner Mongolia, China.</title>
        <authorList>
            <person name="Yamprayoonswat W."/>
            <person name="Boonvisut S."/>
            <person name="Jumpathong W."/>
            <person name="Sittihan S."/>
            <person name="Ruangsuj P."/>
            <person name="Wanthongcharoen S."/>
            <person name="Thongpramul N."/>
            <person name="Pimmason S."/>
            <person name="Yu B."/>
            <person name="Yasawong M."/>
        </authorList>
    </citation>
    <scope>NUCLEOTIDE SEQUENCE [LARGE SCALE GENOMIC DNA]</scope>
    <source>
        <strain evidence="5 6">IM0101</strain>
    </source>
</reference>
<dbReference type="Pfam" id="PF00437">
    <property type="entry name" value="T2SSE"/>
    <property type="match status" value="1"/>
</dbReference>
<gene>
    <name evidence="5" type="ORF">D7Z54_05140</name>
</gene>
<dbReference type="SUPFAM" id="SSF52540">
    <property type="entry name" value="P-loop containing nucleoside triphosphate hydrolases"/>
    <property type="match status" value="1"/>
</dbReference>
<dbReference type="EMBL" id="RBVX01000003">
    <property type="protein sequence ID" value="RSL34531.1"/>
    <property type="molecule type" value="Genomic_DNA"/>
</dbReference>
<dbReference type="InterPro" id="IPR047667">
    <property type="entry name" value="ATPase_ComGA"/>
</dbReference>
<evidence type="ECO:0000259" key="4">
    <source>
        <dbReference type="PROSITE" id="PS00662"/>
    </source>
</evidence>
<evidence type="ECO:0000256" key="3">
    <source>
        <dbReference type="ARBA" id="ARBA00022840"/>
    </source>
</evidence>
<dbReference type="InterPro" id="IPR001482">
    <property type="entry name" value="T2SS/T4SS_dom"/>
</dbReference>